<proteinExistence type="predicted"/>
<dbReference type="AlphaFoldDB" id="A0A1I7TJE9"/>
<dbReference type="WBParaSite" id="Csp11.Scaffold626.g6517.t1">
    <property type="protein sequence ID" value="Csp11.Scaffold626.g6517.t1"/>
    <property type="gene ID" value="Csp11.Scaffold626.g6517"/>
</dbReference>
<protein>
    <submittedName>
        <fullName evidence="2">FBA_2 domain-containing protein</fullName>
    </submittedName>
</protein>
<evidence type="ECO:0000313" key="2">
    <source>
        <dbReference type="WBParaSite" id="Csp11.Scaffold626.g6517.t1"/>
    </source>
</evidence>
<reference evidence="2" key="1">
    <citation type="submission" date="2016-11" db="UniProtKB">
        <authorList>
            <consortium name="WormBaseParasite"/>
        </authorList>
    </citation>
    <scope>IDENTIFICATION</scope>
</reference>
<dbReference type="Proteomes" id="UP000095282">
    <property type="component" value="Unplaced"/>
</dbReference>
<name>A0A1I7TJE9_9PELO</name>
<sequence>MSEGCRDDRVLEFFHDVPKKWKATMVTVVPNLGKVALMQKFGTSPISIEPSTWFSPFYRISDDNCQFIVLREVDVNEEFLNSVITKWINMASEQLVVVMIGYLQRLDKKKVFSGTVTREYDRLEFETHEKEWAFHPFAFDDANTVVIENRESRRATIEINEFCKTFEFVIWDTKVDFDDADIININYLPTFS</sequence>
<keyword evidence="1" id="KW-1185">Reference proteome</keyword>
<accession>A0A1I7TJE9</accession>
<evidence type="ECO:0000313" key="1">
    <source>
        <dbReference type="Proteomes" id="UP000095282"/>
    </source>
</evidence>
<organism evidence="1 2">
    <name type="scientific">Caenorhabditis tropicalis</name>
    <dbReference type="NCBI Taxonomy" id="1561998"/>
    <lineage>
        <taxon>Eukaryota</taxon>
        <taxon>Metazoa</taxon>
        <taxon>Ecdysozoa</taxon>
        <taxon>Nematoda</taxon>
        <taxon>Chromadorea</taxon>
        <taxon>Rhabditida</taxon>
        <taxon>Rhabditina</taxon>
        <taxon>Rhabditomorpha</taxon>
        <taxon>Rhabditoidea</taxon>
        <taxon>Rhabditidae</taxon>
        <taxon>Peloderinae</taxon>
        <taxon>Caenorhabditis</taxon>
    </lineage>
</organism>